<proteinExistence type="predicted"/>
<sequence length="100" mass="11508">MRMGFCGLSGQVRSFMHGNPLSGNLFVFRNRRGDRLKILAWDGDCFVLGYKLLSKGTFKFPPHFVGNSIEIDHPTLKIILDGIDVRHIRRQKRFKMSSLI</sequence>
<comment type="caution">
    <text evidence="1">The sequence shown here is derived from an EMBL/GenBank/DDBJ whole genome shotgun (WGS) entry which is preliminary data.</text>
</comment>
<dbReference type="EMBL" id="JAFLCK010000002">
    <property type="protein sequence ID" value="MBN8659089.1"/>
    <property type="molecule type" value="Genomic_DNA"/>
</dbReference>
<dbReference type="PANTHER" id="PTHR36455">
    <property type="match status" value="1"/>
</dbReference>
<gene>
    <name evidence="1" type="primary">tnpB</name>
    <name evidence="1" type="ORF">J0M35_01915</name>
</gene>
<dbReference type="AlphaFoldDB" id="A0A8J7P6W2"/>
<evidence type="ECO:0000313" key="2">
    <source>
        <dbReference type="Proteomes" id="UP000664277"/>
    </source>
</evidence>
<evidence type="ECO:0000313" key="1">
    <source>
        <dbReference type="EMBL" id="MBN8659089.1"/>
    </source>
</evidence>
<dbReference type="NCBIfam" id="NF033819">
    <property type="entry name" value="IS66_TnpB"/>
    <property type="match status" value="1"/>
</dbReference>
<protein>
    <submittedName>
        <fullName evidence="1">IS66 family insertion sequence element accessory protein TnpB</fullName>
    </submittedName>
</protein>
<dbReference type="Pfam" id="PF05717">
    <property type="entry name" value="TnpB_IS66"/>
    <property type="match status" value="1"/>
</dbReference>
<name>A0A8J7P6W2_9BACT</name>
<organism evidence="1 2">
    <name type="scientific">Candidatus Obscuribacter phosphatis</name>
    <dbReference type="NCBI Taxonomy" id="1906157"/>
    <lineage>
        <taxon>Bacteria</taxon>
        <taxon>Bacillati</taxon>
        <taxon>Candidatus Melainabacteria</taxon>
        <taxon>Candidatus Obscuribacterales</taxon>
        <taxon>Candidatus Obscuribacteraceae</taxon>
        <taxon>Candidatus Obscuribacter</taxon>
    </lineage>
</organism>
<dbReference type="InterPro" id="IPR008878">
    <property type="entry name" value="Transposase_IS66_Orf2"/>
</dbReference>
<reference evidence="1" key="1">
    <citation type="submission" date="2021-02" db="EMBL/GenBank/DDBJ databases">
        <title>Genome-Resolved Metagenomics of a Microbial Community Performing Photosynthetic Biological Nutrient Removal.</title>
        <authorList>
            <person name="Mcdaniel E.A."/>
        </authorList>
    </citation>
    <scope>NUCLEOTIDE SEQUENCE</scope>
    <source>
        <strain evidence="1">UWPOB_OBS1</strain>
    </source>
</reference>
<dbReference type="Proteomes" id="UP000664277">
    <property type="component" value="Unassembled WGS sequence"/>
</dbReference>
<accession>A0A8J7P6W2</accession>
<dbReference type="PANTHER" id="PTHR36455:SF1">
    <property type="entry name" value="BLR8292 PROTEIN"/>
    <property type="match status" value="1"/>
</dbReference>